<accession>A0A7R9AAF9</accession>
<protein>
    <submittedName>
        <fullName evidence="2">Uncharacterized protein</fullName>
    </submittedName>
</protein>
<dbReference type="Proteomes" id="UP000677054">
    <property type="component" value="Unassembled WGS sequence"/>
</dbReference>
<dbReference type="EMBL" id="LR902438">
    <property type="protein sequence ID" value="CAD7250548.1"/>
    <property type="molecule type" value="Genomic_DNA"/>
</dbReference>
<evidence type="ECO:0000313" key="3">
    <source>
        <dbReference type="Proteomes" id="UP000677054"/>
    </source>
</evidence>
<keyword evidence="3" id="KW-1185">Reference proteome</keyword>
<dbReference type="AlphaFoldDB" id="A0A7R9AAF9"/>
<name>A0A7R9AAF9_9CRUS</name>
<reference evidence="2" key="1">
    <citation type="submission" date="2020-11" db="EMBL/GenBank/DDBJ databases">
        <authorList>
            <person name="Tran Van P."/>
        </authorList>
    </citation>
    <scope>NUCLEOTIDE SEQUENCE</scope>
</reference>
<gene>
    <name evidence="2" type="ORF">DSTB1V02_LOCUS10321</name>
</gene>
<feature type="transmembrane region" description="Helical" evidence="1">
    <location>
        <begin position="67"/>
        <end position="88"/>
    </location>
</feature>
<evidence type="ECO:0000256" key="1">
    <source>
        <dbReference type="SAM" id="Phobius"/>
    </source>
</evidence>
<keyword evidence="1" id="KW-0812">Transmembrane</keyword>
<dbReference type="EMBL" id="CAJPEV010002921">
    <property type="protein sequence ID" value="CAG0898431.1"/>
    <property type="molecule type" value="Genomic_DNA"/>
</dbReference>
<keyword evidence="1" id="KW-0472">Membrane</keyword>
<keyword evidence="1" id="KW-1133">Transmembrane helix</keyword>
<organism evidence="2">
    <name type="scientific">Darwinula stevensoni</name>
    <dbReference type="NCBI Taxonomy" id="69355"/>
    <lineage>
        <taxon>Eukaryota</taxon>
        <taxon>Metazoa</taxon>
        <taxon>Ecdysozoa</taxon>
        <taxon>Arthropoda</taxon>
        <taxon>Crustacea</taxon>
        <taxon>Oligostraca</taxon>
        <taxon>Ostracoda</taxon>
        <taxon>Podocopa</taxon>
        <taxon>Podocopida</taxon>
        <taxon>Darwinulocopina</taxon>
        <taxon>Darwinuloidea</taxon>
        <taxon>Darwinulidae</taxon>
        <taxon>Darwinula</taxon>
    </lineage>
</organism>
<proteinExistence type="predicted"/>
<evidence type="ECO:0000313" key="2">
    <source>
        <dbReference type="EMBL" id="CAD7250548.1"/>
    </source>
</evidence>
<sequence length="126" mass="14214">MVITEGNEKLVPAQGQNEYLEEWFNDSSSVIIKLSETISLSDSAGNATDGSKFFLPPPCCIITDQGWTIFLCLLFFISAIVIATVKYLRKVTKMNWYLQKHQGTIRRYAEGPEIGNWKLFCATALE</sequence>